<keyword evidence="4" id="KW-1185">Reference proteome</keyword>
<dbReference type="Gene3D" id="1.25.40.420">
    <property type="match status" value="1"/>
</dbReference>
<accession>A0AAD8XXV9</accession>
<name>A0AAD8XXV9_9STRA</name>
<feature type="region of interest" description="Disordered" evidence="1">
    <location>
        <begin position="1"/>
        <end position="95"/>
    </location>
</feature>
<protein>
    <recommendedName>
        <fullName evidence="2">BACK domain-containing protein</fullName>
    </recommendedName>
</protein>
<feature type="compositionally biased region" description="Basic residues" evidence="1">
    <location>
        <begin position="639"/>
        <end position="651"/>
    </location>
</feature>
<feature type="compositionally biased region" description="Polar residues" evidence="1">
    <location>
        <begin position="1"/>
        <end position="18"/>
    </location>
</feature>
<sequence length="651" mass="72836">MAGKNQVNLSKSAPTGQKTDGEIPSSEEQRRQSMPSSRFGLTSMLKVRARSTRKMVGSATDVPPPPMMSRKASKLLGVPPPSQPQAEVPSDRPLEEKYKSRRNSMTRTSVVQMESFRTNKSKLPMGYVQLRNANFNNSFTSVHNVELDETALSSVLLEGLKKPHLCDVAMVGMDGVAVRAPSFLLCSHSRLIEGVLFPDKNASPDPDDNGSDDDHFEDAQDTIIEGGEAYRDADGNLTVNVSFMTQDAIHTALHFLASHEFPLHRVGDSSEKNIRTLTQVHAFATFYKMPILANEVYRTLRVLVNKAAHLASAVFDECSKSIKLAGMEDNVKRNELKEYVFDSIREKPEEFLIVGGLKYLSPESIEKIICDQEIDVDEITMFHILFTWIREGPGEREDRLKVAKSLVSNIQLTLMDVKYLNTRVRHSGFVTADAVNDAIEKIEDHLAKLSPEEQEHVLVSGAGTEAVNGIYVRMEEDIGLENEEAVFIKEASEDEIGGDYGLYLWRDSWAISPCVDYSNVLYCRHVEDKRGWNRLRPSADNWLVESGLSPAPICQWNAGADESKGKTKKYEAPRLSTTAASFDMKKINASVTDNTDGDHAQAKEFSLDDMLNLPTDQDFESDDYRVMRPQLTRSDKSFHSKSRKSILSTKK</sequence>
<dbReference type="SMART" id="SM00875">
    <property type="entry name" value="BACK"/>
    <property type="match status" value="1"/>
</dbReference>
<proteinExistence type="predicted"/>
<feature type="domain" description="BACK" evidence="2">
    <location>
        <begin position="321"/>
        <end position="425"/>
    </location>
</feature>
<comment type="caution">
    <text evidence="3">The sequence shown here is derived from an EMBL/GenBank/DDBJ whole genome shotgun (WGS) entry which is preliminary data.</text>
</comment>
<evidence type="ECO:0000256" key="1">
    <source>
        <dbReference type="SAM" id="MobiDB-lite"/>
    </source>
</evidence>
<evidence type="ECO:0000313" key="3">
    <source>
        <dbReference type="EMBL" id="KAK1735634.1"/>
    </source>
</evidence>
<feature type="compositionally biased region" description="Acidic residues" evidence="1">
    <location>
        <begin position="205"/>
        <end position="216"/>
    </location>
</feature>
<dbReference type="EMBL" id="JATAAI010000033">
    <property type="protein sequence ID" value="KAK1735634.1"/>
    <property type="molecule type" value="Genomic_DNA"/>
</dbReference>
<feature type="region of interest" description="Disordered" evidence="1">
    <location>
        <begin position="618"/>
        <end position="651"/>
    </location>
</feature>
<evidence type="ECO:0000259" key="2">
    <source>
        <dbReference type="SMART" id="SM00875"/>
    </source>
</evidence>
<evidence type="ECO:0000313" key="4">
    <source>
        <dbReference type="Proteomes" id="UP001224775"/>
    </source>
</evidence>
<dbReference type="InterPro" id="IPR011705">
    <property type="entry name" value="BACK"/>
</dbReference>
<organism evidence="3 4">
    <name type="scientific">Skeletonema marinoi</name>
    <dbReference type="NCBI Taxonomy" id="267567"/>
    <lineage>
        <taxon>Eukaryota</taxon>
        <taxon>Sar</taxon>
        <taxon>Stramenopiles</taxon>
        <taxon>Ochrophyta</taxon>
        <taxon>Bacillariophyta</taxon>
        <taxon>Coscinodiscophyceae</taxon>
        <taxon>Thalassiosirophycidae</taxon>
        <taxon>Thalassiosirales</taxon>
        <taxon>Skeletonemataceae</taxon>
        <taxon>Skeletonema</taxon>
        <taxon>Skeletonema marinoi-dohrnii complex</taxon>
    </lineage>
</organism>
<reference evidence="3" key="1">
    <citation type="submission" date="2023-06" db="EMBL/GenBank/DDBJ databases">
        <title>Survivors Of The Sea: Transcriptome response of Skeletonema marinoi to long-term dormancy.</title>
        <authorList>
            <person name="Pinder M.I.M."/>
            <person name="Kourtchenko O."/>
            <person name="Robertson E.K."/>
            <person name="Larsson T."/>
            <person name="Maumus F."/>
            <person name="Osuna-Cruz C.M."/>
            <person name="Vancaester E."/>
            <person name="Stenow R."/>
            <person name="Vandepoele K."/>
            <person name="Ploug H."/>
            <person name="Bruchert V."/>
            <person name="Godhe A."/>
            <person name="Topel M."/>
        </authorList>
    </citation>
    <scope>NUCLEOTIDE SEQUENCE</scope>
    <source>
        <strain evidence="3">R05AC</strain>
    </source>
</reference>
<gene>
    <name evidence="3" type="ORF">QTG54_013797</name>
</gene>
<dbReference type="Proteomes" id="UP001224775">
    <property type="component" value="Unassembled WGS sequence"/>
</dbReference>
<feature type="region of interest" description="Disordered" evidence="1">
    <location>
        <begin position="197"/>
        <end position="216"/>
    </location>
</feature>
<dbReference type="AlphaFoldDB" id="A0AAD8XXV9"/>
<dbReference type="Pfam" id="PF07707">
    <property type="entry name" value="BACK"/>
    <property type="match status" value="1"/>
</dbReference>